<dbReference type="InterPro" id="IPR046346">
    <property type="entry name" value="Aminoacid_DH-like_N_sf"/>
</dbReference>
<evidence type="ECO:0000256" key="2">
    <source>
        <dbReference type="ARBA" id="ARBA00011738"/>
    </source>
</evidence>
<dbReference type="RefSeq" id="XP_004337878.1">
    <property type="nucleotide sequence ID" value="XM_004337830.1"/>
</dbReference>
<dbReference type="GO" id="GO:0005829">
    <property type="term" value="C:cytosol"/>
    <property type="evidence" value="ECO:0007669"/>
    <property type="project" value="TreeGrafter"/>
</dbReference>
<dbReference type="GeneID" id="14916580"/>
<keyword evidence="7" id="KW-0511">Multifunctional enzyme</keyword>
<dbReference type="CDD" id="cd01080">
    <property type="entry name" value="NAD_bind_m-THF_DH_Cyclohyd"/>
    <property type="match status" value="1"/>
</dbReference>
<dbReference type="PANTHER" id="PTHR48099:SF5">
    <property type="entry name" value="C-1-TETRAHYDROFOLATE SYNTHASE, CYTOPLASMIC"/>
    <property type="match status" value="1"/>
</dbReference>
<dbReference type="EMBL" id="KB008020">
    <property type="protein sequence ID" value="ELR15865.1"/>
    <property type="molecule type" value="Genomic_DNA"/>
</dbReference>
<dbReference type="GO" id="GO:0004488">
    <property type="term" value="F:methylenetetrahydrofolate dehydrogenase (NADP+) activity"/>
    <property type="evidence" value="ECO:0007669"/>
    <property type="project" value="InterPro"/>
</dbReference>
<dbReference type="InterPro" id="IPR000672">
    <property type="entry name" value="THF_DH/CycHdrlase"/>
</dbReference>
<keyword evidence="3" id="KW-0554">One-carbon metabolism</keyword>
<dbReference type="PROSITE" id="PS00767">
    <property type="entry name" value="THF_DHG_CYH_2"/>
    <property type="match status" value="1"/>
</dbReference>
<name>L8GS91_ACACF</name>
<dbReference type="FunFam" id="3.40.50.720:FF:000006">
    <property type="entry name" value="Bifunctional protein FolD"/>
    <property type="match status" value="1"/>
</dbReference>
<keyword evidence="4 10" id="KW-0378">Hydrolase</keyword>
<dbReference type="Gene3D" id="3.40.50.720">
    <property type="entry name" value="NAD(P)-binding Rossmann-like Domain"/>
    <property type="match status" value="1"/>
</dbReference>
<feature type="domain" description="Tetrahydrofolate dehydrogenase/cyclohydrolase NAD(P)-binding" evidence="9">
    <location>
        <begin position="141"/>
        <end position="288"/>
    </location>
</feature>
<dbReference type="GO" id="GO:0004477">
    <property type="term" value="F:methenyltetrahydrofolate cyclohydrolase activity"/>
    <property type="evidence" value="ECO:0007669"/>
    <property type="project" value="TreeGrafter"/>
</dbReference>
<evidence type="ECO:0000256" key="5">
    <source>
        <dbReference type="ARBA" id="ARBA00022857"/>
    </source>
</evidence>
<evidence type="ECO:0000256" key="7">
    <source>
        <dbReference type="ARBA" id="ARBA00023268"/>
    </source>
</evidence>
<keyword evidence="6" id="KW-0560">Oxidoreductase</keyword>
<dbReference type="AlphaFoldDB" id="L8GS91"/>
<dbReference type="Proteomes" id="UP000011083">
    <property type="component" value="Unassembled WGS sequence"/>
</dbReference>
<keyword evidence="11" id="KW-1185">Reference proteome</keyword>
<evidence type="ECO:0000259" key="9">
    <source>
        <dbReference type="Pfam" id="PF02882"/>
    </source>
</evidence>
<dbReference type="PANTHER" id="PTHR48099">
    <property type="entry name" value="C-1-TETRAHYDROFOLATE SYNTHASE, CYTOPLASMIC-RELATED"/>
    <property type="match status" value="1"/>
</dbReference>
<feature type="domain" description="Tetrahydrofolate dehydrogenase/cyclohydrolase catalytic" evidence="8">
    <location>
        <begin position="5"/>
        <end position="120"/>
    </location>
</feature>
<gene>
    <name evidence="10" type="ORF">ACA1_187720</name>
</gene>
<evidence type="ECO:0000256" key="6">
    <source>
        <dbReference type="ARBA" id="ARBA00023002"/>
    </source>
</evidence>
<dbReference type="GO" id="GO:0035999">
    <property type="term" value="P:tetrahydrofolate interconversion"/>
    <property type="evidence" value="ECO:0007669"/>
    <property type="project" value="TreeGrafter"/>
</dbReference>
<dbReference type="PRINTS" id="PR00085">
    <property type="entry name" value="THFDHDRGNASE"/>
</dbReference>
<dbReference type="FunFam" id="3.40.50.10860:FF:000005">
    <property type="entry name" value="C-1-tetrahydrofolate synthase, cytoplasmic, putative"/>
    <property type="match status" value="1"/>
</dbReference>
<dbReference type="OrthoDB" id="5126881at2759"/>
<dbReference type="OMA" id="VCHILTK"/>
<evidence type="ECO:0000259" key="8">
    <source>
        <dbReference type="Pfam" id="PF00763"/>
    </source>
</evidence>
<proteinExistence type="inferred from homology"/>
<dbReference type="PROSITE" id="PS00766">
    <property type="entry name" value="THF_DHG_CYH_1"/>
    <property type="match status" value="1"/>
</dbReference>
<protein>
    <submittedName>
        <fullName evidence="10">Tetrahydrofolate dehydrogenase/cyclohydrolase, NAD(P)binding domain containing protein</fullName>
    </submittedName>
</protein>
<comment type="pathway">
    <text evidence="1">One-carbon metabolism; tetrahydrofolate interconversion.</text>
</comment>
<dbReference type="InterPro" id="IPR020631">
    <property type="entry name" value="THF_DH/CycHdrlase_NAD-bd_dom"/>
</dbReference>
<evidence type="ECO:0000256" key="1">
    <source>
        <dbReference type="ARBA" id="ARBA00004777"/>
    </source>
</evidence>
<dbReference type="Gene3D" id="3.40.50.10860">
    <property type="entry name" value="Leucine Dehydrogenase, chain A, domain 1"/>
    <property type="match status" value="1"/>
</dbReference>
<comment type="subunit">
    <text evidence="2">Homodimer.</text>
</comment>
<dbReference type="VEuPathDB" id="AmoebaDB:ACA1_187720"/>
<dbReference type="SUPFAM" id="SSF51735">
    <property type="entry name" value="NAD(P)-binding Rossmann-fold domains"/>
    <property type="match status" value="1"/>
</dbReference>
<dbReference type="Pfam" id="PF00763">
    <property type="entry name" value="THF_DHG_CYH"/>
    <property type="match status" value="1"/>
</dbReference>
<dbReference type="InterPro" id="IPR020630">
    <property type="entry name" value="THF_DH/CycHdrlase_cat_dom"/>
</dbReference>
<evidence type="ECO:0000256" key="3">
    <source>
        <dbReference type="ARBA" id="ARBA00022563"/>
    </source>
</evidence>
<evidence type="ECO:0000313" key="10">
    <source>
        <dbReference type="EMBL" id="ELR15865.1"/>
    </source>
</evidence>
<sequence>MATIIDGNATAATIREELKKEVAELKERTGKVPGLGVVLVGARKDSETYVRMKGKAAEEVGINFILKKFPAEITQEELIKEVRALNDDESVHGLIVQLPLPSHINEKAVLEQVGLAKDADGFDPLNIGMLAMKGHTPLSVPCTPRACMELLARYNIDIDGKRAVVLGRSNIVGTPVALMLLHKNATVTICHSRTKDPAAICREADIIVAAIGQPEYVKGDWVKPGAAVIDVGINSVPDASRKAGYRLVGDVAFNEAKEVAGAITPVPGGVGPMTVCMLLKQTLESAKRVYSAAQ</sequence>
<dbReference type="Pfam" id="PF02882">
    <property type="entry name" value="THF_DHG_CYH_C"/>
    <property type="match status" value="1"/>
</dbReference>
<dbReference type="KEGG" id="acan:ACA1_187720"/>
<dbReference type="SUPFAM" id="SSF53223">
    <property type="entry name" value="Aminoacid dehydrogenase-like, N-terminal domain"/>
    <property type="match status" value="1"/>
</dbReference>
<dbReference type="STRING" id="1257118.L8GS91"/>
<keyword evidence="5" id="KW-0521">NADP</keyword>
<organism evidence="10 11">
    <name type="scientific">Acanthamoeba castellanii (strain ATCC 30010 / Neff)</name>
    <dbReference type="NCBI Taxonomy" id="1257118"/>
    <lineage>
        <taxon>Eukaryota</taxon>
        <taxon>Amoebozoa</taxon>
        <taxon>Discosea</taxon>
        <taxon>Longamoebia</taxon>
        <taxon>Centramoebida</taxon>
        <taxon>Acanthamoebidae</taxon>
        <taxon>Acanthamoeba</taxon>
    </lineage>
</organism>
<dbReference type="InterPro" id="IPR036291">
    <property type="entry name" value="NAD(P)-bd_dom_sf"/>
</dbReference>
<evidence type="ECO:0000313" key="11">
    <source>
        <dbReference type="Proteomes" id="UP000011083"/>
    </source>
</evidence>
<dbReference type="InterPro" id="IPR020867">
    <property type="entry name" value="THF_DH/CycHdrlase_CS"/>
</dbReference>
<reference evidence="10 11" key="1">
    <citation type="journal article" date="2013" name="Genome Biol.">
        <title>Genome of Acanthamoeba castellanii highlights extensive lateral gene transfer and early evolution of tyrosine kinase signaling.</title>
        <authorList>
            <person name="Clarke M."/>
            <person name="Lohan A.J."/>
            <person name="Liu B."/>
            <person name="Lagkouvardos I."/>
            <person name="Roy S."/>
            <person name="Zafar N."/>
            <person name="Bertelli C."/>
            <person name="Schilde C."/>
            <person name="Kianianmomeni A."/>
            <person name="Burglin T.R."/>
            <person name="Frech C."/>
            <person name="Turcotte B."/>
            <person name="Kopec K.O."/>
            <person name="Synnott J.M."/>
            <person name="Choo C."/>
            <person name="Paponov I."/>
            <person name="Finkler A."/>
            <person name="Soon Heng Tan C."/>
            <person name="Hutchins A.P."/>
            <person name="Weinmeier T."/>
            <person name="Rattei T."/>
            <person name="Chu J.S."/>
            <person name="Gimenez G."/>
            <person name="Irimia M."/>
            <person name="Rigden D.J."/>
            <person name="Fitzpatrick D.A."/>
            <person name="Lorenzo-Morales J."/>
            <person name="Bateman A."/>
            <person name="Chiu C.H."/>
            <person name="Tang P."/>
            <person name="Hegemann P."/>
            <person name="Fromm H."/>
            <person name="Raoult D."/>
            <person name="Greub G."/>
            <person name="Miranda-Saavedra D."/>
            <person name="Chen N."/>
            <person name="Nash P."/>
            <person name="Ginger M.L."/>
            <person name="Horn M."/>
            <person name="Schaap P."/>
            <person name="Caler L."/>
            <person name="Loftus B."/>
        </authorList>
    </citation>
    <scope>NUCLEOTIDE SEQUENCE [LARGE SCALE GENOMIC DNA]</scope>
    <source>
        <strain evidence="10 11">Neff</strain>
    </source>
</reference>
<accession>L8GS91</accession>
<evidence type="ECO:0000256" key="4">
    <source>
        <dbReference type="ARBA" id="ARBA00022801"/>
    </source>
</evidence>
<dbReference type="HAMAP" id="MF_01576">
    <property type="entry name" value="THF_DHG_CYH"/>
    <property type="match status" value="1"/>
</dbReference>